<gene>
    <name evidence="7" type="ORF">FOZ76_00970</name>
</gene>
<comment type="cofactor">
    <cofactor evidence="1">
        <name>FAD</name>
        <dbReference type="ChEBI" id="CHEBI:57692"/>
    </cofactor>
</comment>
<keyword evidence="4" id="KW-0560">Oxidoreductase</keyword>
<dbReference type="Pfam" id="PF01494">
    <property type="entry name" value="FAD_binding_3"/>
    <property type="match status" value="1"/>
</dbReference>
<keyword evidence="3" id="KW-0274">FAD</keyword>
<dbReference type="Proteomes" id="UP000318405">
    <property type="component" value="Unassembled WGS sequence"/>
</dbReference>
<dbReference type="OrthoDB" id="5487740at2"/>
<evidence type="ECO:0000313" key="7">
    <source>
        <dbReference type="EMBL" id="TSH98975.1"/>
    </source>
</evidence>
<evidence type="ECO:0000256" key="3">
    <source>
        <dbReference type="ARBA" id="ARBA00022827"/>
    </source>
</evidence>
<accession>A0A556B2F9</accession>
<evidence type="ECO:0000256" key="4">
    <source>
        <dbReference type="ARBA" id="ARBA00023002"/>
    </source>
</evidence>
<dbReference type="InterPro" id="IPR036188">
    <property type="entry name" value="FAD/NAD-bd_sf"/>
</dbReference>
<protein>
    <recommendedName>
        <fullName evidence="6">FAD-binding domain-containing protein</fullName>
    </recommendedName>
</protein>
<evidence type="ECO:0000259" key="6">
    <source>
        <dbReference type="Pfam" id="PF01494"/>
    </source>
</evidence>
<dbReference type="PANTHER" id="PTHR13789:SF318">
    <property type="entry name" value="GERANYLGERANYL DIPHOSPHATE REDUCTASE"/>
    <property type="match status" value="1"/>
</dbReference>
<dbReference type="InterPro" id="IPR050493">
    <property type="entry name" value="FAD-dep_Monooxygenase_BioMet"/>
</dbReference>
<dbReference type="PRINTS" id="PR00420">
    <property type="entry name" value="RNGMNOXGNASE"/>
</dbReference>
<sequence length="400" mass="43414">MSTAQARRIAVVGAGIGGLCAAALLVRRGFQVEVFEQATALGEIGAGLQISPNGVKVLRTVGLGEALELAGVRPRRLTMRDWKTGLVVSSTGIDGDFERAYGAPYYHVHRADLLAMLGQAAVGATLRTGCAVLSVEDDGEGALVRTASGAERFDAVIGADGIHSVVRRALHADQAPRFTGNVAFRALVPADDALRRRVERDATIWMGPGGHVVHYFVRSARLLNIVAVYETDRWTDESWTQPAQVAELVDCFRGWNRSLLDVLGRAGQCNRWALYDRDPLSAWGRGRITLLGDAAHPMLPFLAQGAVMAIEDACVLADALATQADTAQALRRYESARVGRTSRLQLAARAQGESMHRSGALDAWRRNARLFLRSRFSRDDQLRKGQGLYGFDATAPRRTD</sequence>
<dbReference type="SUPFAM" id="SSF54373">
    <property type="entry name" value="FAD-linked reductases, C-terminal domain"/>
    <property type="match status" value="1"/>
</dbReference>
<keyword evidence="8" id="KW-1185">Reference proteome</keyword>
<dbReference type="Gene3D" id="3.50.50.60">
    <property type="entry name" value="FAD/NAD(P)-binding domain"/>
    <property type="match status" value="1"/>
</dbReference>
<keyword evidence="5" id="KW-0503">Monooxygenase</keyword>
<organism evidence="7 8">
    <name type="scientific">Verticiella sediminum</name>
    <dbReference type="NCBI Taxonomy" id="1247510"/>
    <lineage>
        <taxon>Bacteria</taxon>
        <taxon>Pseudomonadati</taxon>
        <taxon>Pseudomonadota</taxon>
        <taxon>Betaproteobacteria</taxon>
        <taxon>Burkholderiales</taxon>
        <taxon>Alcaligenaceae</taxon>
        <taxon>Verticiella</taxon>
    </lineage>
</organism>
<proteinExistence type="predicted"/>
<evidence type="ECO:0000256" key="5">
    <source>
        <dbReference type="ARBA" id="ARBA00023033"/>
    </source>
</evidence>
<dbReference type="AlphaFoldDB" id="A0A556B2F9"/>
<comment type="caution">
    <text evidence="7">The sequence shown here is derived from an EMBL/GenBank/DDBJ whole genome shotgun (WGS) entry which is preliminary data.</text>
</comment>
<feature type="domain" description="FAD-binding" evidence="6">
    <location>
        <begin position="9"/>
        <end position="338"/>
    </location>
</feature>
<evidence type="ECO:0000313" key="8">
    <source>
        <dbReference type="Proteomes" id="UP000318405"/>
    </source>
</evidence>
<dbReference type="RefSeq" id="WP_143946253.1">
    <property type="nucleotide sequence ID" value="NZ_BAABMB010000001.1"/>
</dbReference>
<dbReference type="EMBL" id="VLTJ01000002">
    <property type="protein sequence ID" value="TSH98975.1"/>
    <property type="molecule type" value="Genomic_DNA"/>
</dbReference>
<dbReference type="GO" id="GO:0004497">
    <property type="term" value="F:monooxygenase activity"/>
    <property type="evidence" value="ECO:0007669"/>
    <property type="project" value="UniProtKB-KW"/>
</dbReference>
<dbReference type="InterPro" id="IPR002938">
    <property type="entry name" value="FAD-bd"/>
</dbReference>
<dbReference type="GO" id="GO:0071949">
    <property type="term" value="F:FAD binding"/>
    <property type="evidence" value="ECO:0007669"/>
    <property type="project" value="InterPro"/>
</dbReference>
<name>A0A556B2F9_9BURK</name>
<keyword evidence="2" id="KW-0285">Flavoprotein</keyword>
<dbReference type="SUPFAM" id="SSF51905">
    <property type="entry name" value="FAD/NAD(P)-binding domain"/>
    <property type="match status" value="1"/>
</dbReference>
<reference evidence="7 8" key="1">
    <citation type="submission" date="2019-07" db="EMBL/GenBank/DDBJ databases">
        <title>Qingshengfaniella alkalisoli gen. nov., sp. nov., isolated from saline soil.</title>
        <authorList>
            <person name="Xu L."/>
            <person name="Huang X.-X."/>
            <person name="Sun J.-Q."/>
        </authorList>
    </citation>
    <scope>NUCLEOTIDE SEQUENCE [LARGE SCALE GENOMIC DNA]</scope>
    <source>
        <strain evidence="7 8">DSM 27279</strain>
    </source>
</reference>
<evidence type="ECO:0000256" key="2">
    <source>
        <dbReference type="ARBA" id="ARBA00022630"/>
    </source>
</evidence>
<evidence type="ECO:0000256" key="1">
    <source>
        <dbReference type="ARBA" id="ARBA00001974"/>
    </source>
</evidence>
<dbReference type="PANTHER" id="PTHR13789">
    <property type="entry name" value="MONOOXYGENASE"/>
    <property type="match status" value="1"/>
</dbReference>